<dbReference type="GO" id="GO:0043041">
    <property type="term" value="P:amino acid activation for nonribosomal peptide biosynthetic process"/>
    <property type="evidence" value="ECO:0007669"/>
    <property type="project" value="TreeGrafter"/>
</dbReference>
<dbReference type="PANTHER" id="PTHR44394">
    <property type="entry name" value="BETA-ALANINE-ACTIVATING ENZYME"/>
    <property type="match status" value="1"/>
</dbReference>
<dbReference type="SUPFAM" id="SSF56801">
    <property type="entry name" value="Acetyl-CoA synthetase-like"/>
    <property type="match status" value="1"/>
</dbReference>
<dbReference type="Gene3D" id="2.130.10.10">
    <property type="entry name" value="YVTN repeat-like/Quinoprotein amine dehydrogenase"/>
    <property type="match status" value="1"/>
</dbReference>
<dbReference type="InterPro" id="IPR036736">
    <property type="entry name" value="ACP-like_sf"/>
</dbReference>
<evidence type="ECO:0000259" key="1">
    <source>
        <dbReference type="PROSITE" id="PS50075"/>
    </source>
</evidence>
<name>A0A182NP41_9DIPT</name>
<dbReference type="InterPro" id="IPR000873">
    <property type="entry name" value="AMP-dep_synth/lig_dom"/>
</dbReference>
<keyword evidence="3" id="KW-1185">Reference proteome</keyword>
<dbReference type="SUPFAM" id="SSF50998">
    <property type="entry name" value="Quinoprotein alcohol dehydrogenase-like"/>
    <property type="match status" value="1"/>
</dbReference>
<dbReference type="InterPro" id="IPR009081">
    <property type="entry name" value="PP-bd_ACP"/>
</dbReference>
<dbReference type="SUPFAM" id="SSF47336">
    <property type="entry name" value="ACP-like"/>
    <property type="match status" value="1"/>
</dbReference>
<dbReference type="Pfam" id="PF00501">
    <property type="entry name" value="AMP-binding"/>
    <property type="match status" value="1"/>
</dbReference>
<dbReference type="InterPro" id="IPR002372">
    <property type="entry name" value="PQQ_rpt_dom"/>
</dbReference>
<dbReference type="SMART" id="SM00564">
    <property type="entry name" value="PQQ"/>
    <property type="match status" value="2"/>
</dbReference>
<dbReference type="EnsemblMetazoa" id="ADIR009426-RA">
    <property type="protein sequence ID" value="ADIR009426-PA"/>
    <property type="gene ID" value="ADIR009426"/>
</dbReference>
<dbReference type="InterPro" id="IPR011047">
    <property type="entry name" value="Quinoprotein_ADH-like_sf"/>
</dbReference>
<dbReference type="InterPro" id="IPR042099">
    <property type="entry name" value="ANL_N_sf"/>
</dbReference>
<dbReference type="VEuPathDB" id="VectorBase:ADIR009426"/>
<reference evidence="2" key="2">
    <citation type="submission" date="2020-05" db="UniProtKB">
        <authorList>
            <consortium name="EnsemblMetazoa"/>
        </authorList>
    </citation>
    <scope>IDENTIFICATION</scope>
    <source>
        <strain evidence="2">WRAIR2</strain>
    </source>
</reference>
<dbReference type="Proteomes" id="UP000075884">
    <property type="component" value="Unassembled WGS sequence"/>
</dbReference>
<dbReference type="PANTHER" id="PTHR44394:SF1">
    <property type="entry name" value="BETA-ALANINE-ACTIVATING ENZYME"/>
    <property type="match status" value="1"/>
</dbReference>
<dbReference type="InterPro" id="IPR018391">
    <property type="entry name" value="PQQ_b-propeller_rpt"/>
</dbReference>
<dbReference type="AlphaFoldDB" id="A0A182NP41"/>
<dbReference type="InterPro" id="IPR015943">
    <property type="entry name" value="WD40/YVTN_repeat-like_dom_sf"/>
</dbReference>
<feature type="domain" description="Carrier" evidence="1">
    <location>
        <begin position="506"/>
        <end position="591"/>
    </location>
</feature>
<dbReference type="InterPro" id="IPR045851">
    <property type="entry name" value="AMP-bd_C_sf"/>
</dbReference>
<dbReference type="InterPro" id="IPR052091">
    <property type="entry name" value="Beta-ala_Activ/Resist"/>
</dbReference>
<evidence type="ECO:0000313" key="3">
    <source>
        <dbReference type="Proteomes" id="UP000075884"/>
    </source>
</evidence>
<reference evidence="3" key="1">
    <citation type="submission" date="2013-03" db="EMBL/GenBank/DDBJ databases">
        <title>The Genome Sequence of Anopheles dirus WRAIR2.</title>
        <authorList>
            <consortium name="The Broad Institute Genomics Platform"/>
            <person name="Neafsey D.E."/>
            <person name="Walton C."/>
            <person name="Walker B."/>
            <person name="Young S.K."/>
            <person name="Zeng Q."/>
            <person name="Gargeya S."/>
            <person name="Fitzgerald M."/>
            <person name="Haas B."/>
            <person name="Abouelleil A."/>
            <person name="Allen A.W."/>
            <person name="Alvarado L."/>
            <person name="Arachchi H.M."/>
            <person name="Berlin A.M."/>
            <person name="Chapman S.B."/>
            <person name="Gainer-Dewar J."/>
            <person name="Goldberg J."/>
            <person name="Griggs A."/>
            <person name="Gujja S."/>
            <person name="Hansen M."/>
            <person name="Howarth C."/>
            <person name="Imamovic A."/>
            <person name="Ireland A."/>
            <person name="Larimer J."/>
            <person name="McCowan C."/>
            <person name="Murphy C."/>
            <person name="Pearson M."/>
            <person name="Poon T.W."/>
            <person name="Priest M."/>
            <person name="Roberts A."/>
            <person name="Saif S."/>
            <person name="Shea T."/>
            <person name="Sisk P."/>
            <person name="Sykes S."/>
            <person name="Wortman J."/>
            <person name="Nusbaum C."/>
            <person name="Birren B."/>
        </authorList>
    </citation>
    <scope>NUCLEOTIDE SEQUENCE [LARGE SCALE GENOMIC DNA]</scope>
    <source>
        <strain evidence="3">WRAIR2</strain>
    </source>
</reference>
<organism evidence="2 3">
    <name type="scientific">Anopheles dirus</name>
    <dbReference type="NCBI Taxonomy" id="7168"/>
    <lineage>
        <taxon>Eukaryota</taxon>
        <taxon>Metazoa</taxon>
        <taxon>Ecdysozoa</taxon>
        <taxon>Arthropoda</taxon>
        <taxon>Hexapoda</taxon>
        <taxon>Insecta</taxon>
        <taxon>Pterygota</taxon>
        <taxon>Neoptera</taxon>
        <taxon>Endopterygota</taxon>
        <taxon>Diptera</taxon>
        <taxon>Nematocera</taxon>
        <taxon>Culicoidea</taxon>
        <taxon>Culicidae</taxon>
        <taxon>Anophelinae</taxon>
        <taxon>Anopheles</taxon>
    </lineage>
</organism>
<dbReference type="PROSITE" id="PS50075">
    <property type="entry name" value="CARRIER"/>
    <property type="match status" value="1"/>
</dbReference>
<proteinExistence type="predicted"/>
<sequence>MELLLDAIIFQKFCKRIAIRFYDSHRRVSELNYGQLWHEMERVARVLKEQDIEGGQLVGVQLYHCPALIAVIGGIIISGNSFHCMDCKSGKPQPGNDLCAAYFLGDVDPLRQCDSPQILLGIRICTVPLVFVSGTSRVASYPELAFCVRTSGSTGQPKTVLVPKSCIMPNVLVLSEQFAVDEHDVIYVCSPPTFDPFVVDILIGLRAGACLLLVDNATRLSAPRLLDVLFPGVTMMQITPSMFSRWSEGDMKDTIFGAQSTLRVLALGGEKFPILHRPPECRTTVYNIYGITEVSCWSMIQKVSNEKCIEVPLGQPLDGSLVLQIRNVDDEQEMAENTSTGSTIGHLYIGSSTRKCLILGDTNEAPTTQPVFRSTGDLVERTPDGHYFFRGRCNRTIKRFGCRVSLSEVEAVVQCHPAVQQCASCVIREQDRFVVFVKSDTHRELSFEQMLWKEMRTKLRPEQLPDELHRIEQLPLSLHGKICTEGLTKLYDELKSKLYSDCTGPVEYLEAELNAMGIVEHVGSRHREDGCYKKIKSDASFIDRGGTSIAALRLHAAMEEKCGVRLPDLLTMLIDTSVPLGRVFSYVAANATIKYRSARNDSPQQLVSSDRFVIDCHYNLKKCIDSQPTIAYCNAIGCILSVGSHSGMLLTINIDTNGVLSRLFLPDRVECAVSFFNSRVLSSELHPTLYGVVGCYDGFLYCFNPLDGSIAWKYDAGGMIKCAALVVPNETNVIVVGSYSPIHNLHCIVRAESDTVVRWKVKIGTKPILAQTVALGGDVGAGHICVATLDGTIASVSVADGHLAWTRTTSPHVPIFSSPIFLPEHNRIVCCGVDGTLGIWNARDGTALSTHQLPGNVFSSFETVKQSPDCLHLIVGCYDRNVHCIEYRPANDDSLVPVWQVEVQSQIYATPRLIGSRQLIVCTTSGWLNLVNLDGARDGTKPGRIVATMQMNGELFATPVAHENVLPCSSSVYMHSNAAFRMSNPSSTVCLNGPISTSRISSFFTFVSEYSCGSSSGSRSRTRLGLL</sequence>
<dbReference type="Gene3D" id="3.40.50.12780">
    <property type="entry name" value="N-terminal domain of ligase-like"/>
    <property type="match status" value="1"/>
</dbReference>
<dbReference type="STRING" id="7168.A0A182NP41"/>
<protein>
    <recommendedName>
        <fullName evidence="1">Carrier domain-containing protein</fullName>
    </recommendedName>
</protein>
<dbReference type="Gene3D" id="3.30.300.30">
    <property type="match status" value="1"/>
</dbReference>
<accession>A0A182NP41</accession>
<dbReference type="Pfam" id="PF13570">
    <property type="entry name" value="Beta-prop_ACSF4"/>
    <property type="match status" value="1"/>
</dbReference>
<evidence type="ECO:0000313" key="2">
    <source>
        <dbReference type="EnsemblMetazoa" id="ADIR009426-PA"/>
    </source>
</evidence>